<name>A0A0U9HA37_9BACI</name>
<evidence type="ECO:0000313" key="2">
    <source>
        <dbReference type="Proteomes" id="UP000052946"/>
    </source>
</evidence>
<reference evidence="1 2" key="2">
    <citation type="journal article" date="2016" name="Genome Announc.">
        <title>Draft Genome Sequence of Oceanobacillus picturae Heshi-B3, Isolated from Fermented Rice Bran in a Traditional Japanese Seafood Dish.</title>
        <authorList>
            <person name="Akuzawa S."/>
            <person name="Nagaoka J."/>
            <person name="Kanekatsu M."/>
            <person name="Kanesaki Y."/>
            <person name="Suzuki T."/>
        </authorList>
    </citation>
    <scope>NUCLEOTIDE SEQUENCE [LARGE SCALE GENOMIC DNA]</scope>
    <source>
        <strain evidence="1 2">Heshi-B3</strain>
    </source>
</reference>
<protein>
    <recommendedName>
        <fullName evidence="3">Asparagine synthase</fullName>
    </recommendedName>
</protein>
<evidence type="ECO:0008006" key="3">
    <source>
        <dbReference type="Google" id="ProtNLM"/>
    </source>
</evidence>
<sequence>MSNLSNVNRYQDLIFKRGYLISDIEVDKPNTNWEELCVGKYFVYYDKLNEIKYYEKNGSWVFLLGNTIDIENNTSSMDIISENLFKHLQKSEDDFFDYLDLISGRYILMYNYAGKTKIMSDATGMRGIAYSVDKTVISSHAQLLKMLTGSALSPQIKNEWTKKYGGYHIPGHFTPYENIFFLTPNTLLEIESKKIKRFFPRAPLTQKPVKEIALEISALVKAQFSILEKKHDKFLFSLTAGTDSRTTLALSKEIANKIQYFTYYKVSDKYPNGVRSLEIDRAVVGDMANNLNLEHNFIPLKEDAKSNDFTEFVGALKRNTFRSHSYRLAKFYYEELPREKLHIRSNILEIGRYFYRSKIALPAHANAKLLARCYSTDAERDEEVCSLFEKFYNDVEMDNIYNYDPYDIFYWEYRMGVWHSQLLLESDIAHDTFIPFNSRKILNLMLSVSNTNKKNNSIFNTIIDNNWPILNFWGINTIEKQFVKPDNEIDNYGLPLRNIKFRGSSIYDYSKKVSFSSKNIGNKVKFNMKNSAPMRGEFVEATLPIKTTETKFYQCIIHLRSPYENKKNKGRLKYQVFLNKKLLLEEDIAFWKETNQVNIHFKAEDEKSMLTIRVLSIKDCEEWNWGRAATMIIERFIVRDGKYMSEGSIEASSPHSVF</sequence>
<organism evidence="1 2">
    <name type="scientific">Oceanobacillus picturae</name>
    <dbReference type="NCBI Taxonomy" id="171693"/>
    <lineage>
        <taxon>Bacteria</taxon>
        <taxon>Bacillati</taxon>
        <taxon>Bacillota</taxon>
        <taxon>Bacilli</taxon>
        <taxon>Bacillales</taxon>
        <taxon>Bacillaceae</taxon>
        <taxon>Oceanobacillus</taxon>
    </lineage>
</organism>
<dbReference type="Proteomes" id="UP000052946">
    <property type="component" value="Unassembled WGS sequence"/>
</dbReference>
<dbReference type="AlphaFoldDB" id="A0A0U9HA37"/>
<proteinExistence type="predicted"/>
<comment type="caution">
    <text evidence="1">The sequence shown here is derived from an EMBL/GenBank/DDBJ whole genome shotgun (WGS) entry which is preliminary data.</text>
</comment>
<dbReference type="OrthoDB" id="2462219at2"/>
<accession>A0A0U9HA37</accession>
<gene>
    <name evidence="1" type="ORF">OPHB3_3531</name>
</gene>
<evidence type="ECO:0000313" key="1">
    <source>
        <dbReference type="EMBL" id="GAQ19559.1"/>
    </source>
</evidence>
<dbReference type="EMBL" id="BBXV01000050">
    <property type="protein sequence ID" value="GAQ19559.1"/>
    <property type="molecule type" value="Genomic_DNA"/>
</dbReference>
<dbReference type="RefSeq" id="WP_058951170.1">
    <property type="nucleotide sequence ID" value="NZ_BBXV01000050.1"/>
</dbReference>
<reference evidence="2" key="1">
    <citation type="submission" date="2015-07" db="EMBL/GenBank/DDBJ databases">
        <title>Draft Genome Sequence of Oceanobacillus picturae Heshi-B3 that Was Isolated from Fermented Rice Bran with Aging Salted Mackerel, Which Was Named Heshiko as Traditional Fermented Seafood in Japan.</title>
        <authorList>
            <person name="Akuzawa S."/>
            <person name="Nakagawa J."/>
            <person name="Kanekatsu T."/>
            <person name="Kanesaki Y."/>
            <person name="Suzuki T."/>
        </authorList>
    </citation>
    <scope>NUCLEOTIDE SEQUENCE [LARGE SCALE GENOMIC DNA]</scope>
    <source>
        <strain evidence="2">Heshi-B3</strain>
    </source>
</reference>